<feature type="domain" description="Gamma-glutamylcyclotransferase AIG2-like" evidence="5">
    <location>
        <begin position="61"/>
        <end position="179"/>
    </location>
</feature>
<keyword evidence="7" id="KW-1185">Reference proteome</keyword>
<dbReference type="OMA" id="YAIAKWG"/>
<dbReference type="EMBL" id="KV907516">
    <property type="protein sequence ID" value="OOF90622.1"/>
    <property type="molecule type" value="Genomic_DNA"/>
</dbReference>
<dbReference type="Gene3D" id="3.10.490.10">
    <property type="entry name" value="Gamma-glutamyl cyclotransferase-like"/>
    <property type="match status" value="1"/>
</dbReference>
<dbReference type="InterPro" id="IPR036568">
    <property type="entry name" value="GGCT-like_sf"/>
</dbReference>
<dbReference type="InterPro" id="IPR045038">
    <property type="entry name" value="AIG2-like"/>
</dbReference>
<accession>A0A1R3R803</accession>
<evidence type="ECO:0000256" key="3">
    <source>
        <dbReference type="ARBA" id="ARBA00030602"/>
    </source>
</evidence>
<dbReference type="Pfam" id="PF06094">
    <property type="entry name" value="GGACT"/>
    <property type="match status" value="1"/>
</dbReference>
<dbReference type="GO" id="GO:0016740">
    <property type="term" value="F:transferase activity"/>
    <property type="evidence" value="ECO:0007669"/>
    <property type="project" value="UniProtKB-KW"/>
</dbReference>
<dbReference type="OrthoDB" id="3262926at2759"/>
<evidence type="ECO:0000256" key="1">
    <source>
        <dbReference type="ARBA" id="ARBA00008861"/>
    </source>
</evidence>
<dbReference type="Proteomes" id="UP000188318">
    <property type="component" value="Unassembled WGS sequence"/>
</dbReference>
<dbReference type="InterPro" id="IPR009288">
    <property type="entry name" value="AIG2-like_dom"/>
</dbReference>
<proteinExistence type="inferred from homology"/>
<evidence type="ECO:0000256" key="4">
    <source>
        <dbReference type="SAM" id="MobiDB-lite"/>
    </source>
</evidence>
<organism evidence="6 7">
    <name type="scientific">Aspergillus carbonarius (strain ITEM 5010)</name>
    <dbReference type="NCBI Taxonomy" id="602072"/>
    <lineage>
        <taxon>Eukaryota</taxon>
        <taxon>Fungi</taxon>
        <taxon>Dikarya</taxon>
        <taxon>Ascomycota</taxon>
        <taxon>Pezizomycotina</taxon>
        <taxon>Eurotiomycetes</taxon>
        <taxon>Eurotiomycetidae</taxon>
        <taxon>Eurotiales</taxon>
        <taxon>Aspergillaceae</taxon>
        <taxon>Aspergillus</taxon>
        <taxon>Aspergillus subgen. Circumdati</taxon>
    </lineage>
</organism>
<dbReference type="InterPro" id="IPR013024">
    <property type="entry name" value="GGCT-like"/>
</dbReference>
<evidence type="ECO:0000256" key="2">
    <source>
        <dbReference type="ARBA" id="ARBA00022679"/>
    </source>
</evidence>
<dbReference type="SUPFAM" id="SSF110857">
    <property type="entry name" value="Gamma-glutamyl cyclotransferase-like"/>
    <property type="match status" value="1"/>
</dbReference>
<dbReference type="VEuPathDB" id="FungiDB:ASPCADRAFT_211929"/>
<dbReference type="PANTHER" id="PTHR31544">
    <property type="entry name" value="AIG2-LIKE PROTEIN D"/>
    <property type="match status" value="1"/>
</dbReference>
<gene>
    <name evidence="6" type="ORF">ASPCADRAFT_211929</name>
</gene>
<comment type="similarity">
    <text evidence="1">Belongs to the gamma-glutamylcyclotransferase family.</text>
</comment>
<dbReference type="AlphaFoldDB" id="A0A1R3R803"/>
<reference evidence="7" key="1">
    <citation type="journal article" date="2017" name="Genome Biol.">
        <title>Comparative genomics reveals high biological diversity and specific adaptations in the industrially and medically important fungal genus Aspergillus.</title>
        <authorList>
            <person name="de Vries R.P."/>
            <person name="Riley R."/>
            <person name="Wiebenga A."/>
            <person name="Aguilar-Osorio G."/>
            <person name="Amillis S."/>
            <person name="Uchima C.A."/>
            <person name="Anderluh G."/>
            <person name="Asadollahi M."/>
            <person name="Askin M."/>
            <person name="Barry K."/>
            <person name="Battaglia E."/>
            <person name="Bayram O."/>
            <person name="Benocci T."/>
            <person name="Braus-Stromeyer S.A."/>
            <person name="Caldana C."/>
            <person name="Canovas D."/>
            <person name="Cerqueira G.C."/>
            <person name="Chen F."/>
            <person name="Chen W."/>
            <person name="Choi C."/>
            <person name="Clum A."/>
            <person name="Dos Santos R.A."/>
            <person name="Damasio A.R."/>
            <person name="Diallinas G."/>
            <person name="Emri T."/>
            <person name="Fekete E."/>
            <person name="Flipphi M."/>
            <person name="Freyberg S."/>
            <person name="Gallo A."/>
            <person name="Gournas C."/>
            <person name="Habgood R."/>
            <person name="Hainaut M."/>
            <person name="Harispe M.L."/>
            <person name="Henrissat B."/>
            <person name="Hilden K.S."/>
            <person name="Hope R."/>
            <person name="Hossain A."/>
            <person name="Karabika E."/>
            <person name="Karaffa L."/>
            <person name="Karanyi Z."/>
            <person name="Krasevec N."/>
            <person name="Kuo A."/>
            <person name="Kusch H."/>
            <person name="LaButti K."/>
            <person name="Lagendijk E.L."/>
            <person name="Lapidus A."/>
            <person name="Levasseur A."/>
            <person name="Lindquist E."/>
            <person name="Lipzen A."/>
            <person name="Logrieco A.F."/>
            <person name="MacCabe A."/>
            <person name="Maekelae M.R."/>
            <person name="Malavazi I."/>
            <person name="Melin P."/>
            <person name="Meyer V."/>
            <person name="Mielnichuk N."/>
            <person name="Miskei M."/>
            <person name="Molnar A.P."/>
            <person name="Mule G."/>
            <person name="Ngan C.Y."/>
            <person name="Orejas M."/>
            <person name="Orosz E."/>
            <person name="Ouedraogo J.P."/>
            <person name="Overkamp K.M."/>
            <person name="Park H.-S."/>
            <person name="Perrone G."/>
            <person name="Piumi F."/>
            <person name="Punt P.J."/>
            <person name="Ram A.F."/>
            <person name="Ramon A."/>
            <person name="Rauscher S."/>
            <person name="Record E."/>
            <person name="Riano-Pachon D.M."/>
            <person name="Robert V."/>
            <person name="Roehrig J."/>
            <person name="Ruller R."/>
            <person name="Salamov A."/>
            <person name="Salih N.S."/>
            <person name="Samson R.A."/>
            <person name="Sandor E."/>
            <person name="Sanguinetti M."/>
            <person name="Schuetze T."/>
            <person name="Sepcic K."/>
            <person name="Shelest E."/>
            <person name="Sherlock G."/>
            <person name="Sophianopoulou V."/>
            <person name="Squina F.M."/>
            <person name="Sun H."/>
            <person name="Susca A."/>
            <person name="Todd R.B."/>
            <person name="Tsang A."/>
            <person name="Unkles S.E."/>
            <person name="van de Wiele N."/>
            <person name="van Rossen-Uffink D."/>
            <person name="Oliveira J.V."/>
            <person name="Vesth T.C."/>
            <person name="Visser J."/>
            <person name="Yu J.-H."/>
            <person name="Zhou M."/>
            <person name="Andersen M.R."/>
            <person name="Archer D.B."/>
            <person name="Baker S.E."/>
            <person name="Benoit I."/>
            <person name="Brakhage A.A."/>
            <person name="Braus G.H."/>
            <person name="Fischer R."/>
            <person name="Frisvad J.C."/>
            <person name="Goldman G.H."/>
            <person name="Houbraken J."/>
            <person name="Oakley B."/>
            <person name="Pocsi I."/>
            <person name="Scazzocchio C."/>
            <person name="Seiboth B."/>
            <person name="vanKuyk P.A."/>
            <person name="Wortman J."/>
            <person name="Dyer P.S."/>
            <person name="Grigoriev I.V."/>
        </authorList>
    </citation>
    <scope>NUCLEOTIDE SEQUENCE [LARGE SCALE GENOMIC DNA]</scope>
    <source>
        <strain evidence="7">ITEM 5010</strain>
    </source>
</reference>
<protein>
    <recommendedName>
        <fullName evidence="3">Putative gamma-glutamylcyclotransferase</fullName>
    </recommendedName>
</protein>
<feature type="region of interest" description="Disordered" evidence="4">
    <location>
        <begin position="1"/>
        <end position="25"/>
    </location>
</feature>
<evidence type="ECO:0000259" key="5">
    <source>
        <dbReference type="Pfam" id="PF06094"/>
    </source>
</evidence>
<dbReference type="CDD" id="cd06661">
    <property type="entry name" value="GGCT_like"/>
    <property type="match status" value="1"/>
</dbReference>
<name>A0A1R3R803_ASPC5</name>
<keyword evidence="2" id="KW-0808">Transferase</keyword>
<evidence type="ECO:0000313" key="6">
    <source>
        <dbReference type="EMBL" id="OOF90622.1"/>
    </source>
</evidence>
<evidence type="ECO:0000313" key="7">
    <source>
        <dbReference type="Proteomes" id="UP000188318"/>
    </source>
</evidence>
<sequence>MHSEKAQKSEGSGAPHRFPGLFPAKEEPLSPFYTMLQSAPPDYLTQRDEPVDFPPAFPVYYFFYGSLTTPAQVKRILDLPEEPPLREAEVFGYAIAKWGDYPALINGKQGQVVTGSAYLVRSEEEAQKLSYYETNAYEVADCWIHFKDHKEPNEIGGKVFMYAGDAQALLEQRFDRKLWNRQMGGKLG</sequence>
<dbReference type="PANTHER" id="PTHR31544:SF4">
    <property type="entry name" value="GAMMA-GLUTAMYLCYCLOTRANSFERASE-RELATED"/>
    <property type="match status" value="1"/>
</dbReference>